<accession>A0A3F3HDE1</accession>
<dbReference type="RefSeq" id="WP_059394256.1">
    <property type="nucleotide sequence ID" value="NZ_DF968089.1"/>
</dbReference>
<dbReference type="Gene3D" id="1.10.260.40">
    <property type="entry name" value="lambda repressor-like DNA-binding domains"/>
    <property type="match status" value="1"/>
</dbReference>
<gene>
    <name evidence="3" type="ORF">FTRO_0120280</name>
</gene>
<evidence type="ECO:0000256" key="1">
    <source>
        <dbReference type="ARBA" id="ARBA00023125"/>
    </source>
</evidence>
<dbReference type="PANTHER" id="PTHR46558">
    <property type="entry name" value="TRACRIPTIONAL REGULATORY PROTEIN-RELATED-RELATED"/>
    <property type="match status" value="1"/>
</dbReference>
<evidence type="ECO:0000313" key="3">
    <source>
        <dbReference type="EMBL" id="GAP04920.1"/>
    </source>
</evidence>
<dbReference type="SMART" id="SM00530">
    <property type="entry name" value="HTH_XRE"/>
    <property type="match status" value="1"/>
</dbReference>
<dbReference type="PROSITE" id="PS50943">
    <property type="entry name" value="HTH_CROC1"/>
    <property type="match status" value="1"/>
</dbReference>
<dbReference type="InterPro" id="IPR001387">
    <property type="entry name" value="Cro/C1-type_HTH"/>
</dbReference>
<reference evidence="3" key="1">
    <citation type="journal article" date="2015" name="BMC Genomics">
        <title>Comparative genomics of Fructobacillus spp. and Leuconostoc spp. reveals niche-specific evolution of Fructobacillus spp.</title>
        <authorList>
            <person name="Endo A."/>
            <person name="Tanizawa Y."/>
            <person name="Tanaka N."/>
            <person name="Maeno S."/>
            <person name="Kumar H."/>
            <person name="Shiwa Y."/>
            <person name="Okada S."/>
            <person name="Yoshikawa H."/>
            <person name="Dicks L."/>
            <person name="Nakagawa J."/>
            <person name="Arita M."/>
        </authorList>
    </citation>
    <scope>NUCLEOTIDE SEQUENCE [LARGE SCALE GENOMIC DNA]</scope>
    <source>
        <strain evidence="3">F214-1</strain>
    </source>
</reference>
<dbReference type="GO" id="GO:0003677">
    <property type="term" value="F:DNA binding"/>
    <property type="evidence" value="ECO:0007669"/>
    <property type="project" value="UniProtKB-KW"/>
</dbReference>
<dbReference type="Pfam" id="PF01381">
    <property type="entry name" value="HTH_3"/>
    <property type="match status" value="1"/>
</dbReference>
<keyword evidence="1" id="KW-0238">DNA-binding</keyword>
<dbReference type="SUPFAM" id="SSF47413">
    <property type="entry name" value="lambda repressor-like DNA-binding domains"/>
    <property type="match status" value="1"/>
</dbReference>
<dbReference type="STRING" id="709323.GCA_001047135_01488"/>
<sequence length="173" mass="20254">MNKKAMERLKYERIKKNKTQKDIADFLGLTKQAVQRYEAGLSTPKLKTWQKLSNFFKVNILYLQGLSDIRNDSQAFSNIDSLTSMDNLSRDDMEQLLKNHGIVIAGEDSFKMLEDYLDDYKESFTVQQQRDIGTILNFFSSLITQLHNNDDELHSLLLDIYTILEQYSQKNRK</sequence>
<dbReference type="PANTHER" id="PTHR46558:SF11">
    <property type="entry name" value="HTH-TYPE TRANSCRIPTIONAL REGULATOR XRE"/>
    <property type="match status" value="1"/>
</dbReference>
<dbReference type="Proteomes" id="UP000064514">
    <property type="component" value="Unassembled WGS sequence"/>
</dbReference>
<protein>
    <submittedName>
        <fullName evidence="3">Helix-turn-helix domain protein</fullName>
    </submittedName>
</protein>
<dbReference type="CDD" id="cd00093">
    <property type="entry name" value="HTH_XRE"/>
    <property type="match status" value="1"/>
</dbReference>
<dbReference type="AlphaFoldDB" id="A0A3F3HDE1"/>
<feature type="domain" description="HTH cro/C1-type" evidence="2">
    <location>
        <begin position="9"/>
        <end position="63"/>
    </location>
</feature>
<evidence type="ECO:0000259" key="2">
    <source>
        <dbReference type="PROSITE" id="PS50943"/>
    </source>
</evidence>
<proteinExistence type="predicted"/>
<dbReference type="InterPro" id="IPR010982">
    <property type="entry name" value="Lambda_DNA-bd_dom_sf"/>
</dbReference>
<name>A0A3F3HDE1_9LACO</name>
<dbReference type="EMBL" id="DF968089">
    <property type="protein sequence ID" value="GAP04920.1"/>
    <property type="molecule type" value="Genomic_DNA"/>
</dbReference>
<organism evidence="3">
    <name type="scientific">Fructobacillus tropaeoli</name>
    <dbReference type="NCBI Taxonomy" id="709323"/>
    <lineage>
        <taxon>Bacteria</taxon>
        <taxon>Bacillati</taxon>
        <taxon>Bacillota</taxon>
        <taxon>Bacilli</taxon>
        <taxon>Lactobacillales</taxon>
        <taxon>Lactobacillaceae</taxon>
        <taxon>Fructobacillus</taxon>
    </lineage>
</organism>